<protein>
    <submittedName>
        <fullName evidence="1">Uncharacterized protein</fullName>
    </submittedName>
</protein>
<sequence length="99" mass="11554">MGISGSQIWRKSISFYSAKFRSEENAMHFSLRNSDFEQMPIDLLSILEMLSKFVRIGYSETQICRKPNAFWIEKFRSGENPTHFGLRNSNLAKKQCILD</sequence>
<evidence type="ECO:0000313" key="2">
    <source>
        <dbReference type="Proteomes" id="UP000282985"/>
    </source>
</evidence>
<accession>A0A434AEM2</accession>
<dbReference type="AlphaFoldDB" id="A0A434AEM2"/>
<name>A0A434AEM2_9BACT</name>
<keyword evidence="2" id="KW-1185">Reference proteome</keyword>
<evidence type="ECO:0000313" key="1">
    <source>
        <dbReference type="EMBL" id="RUT72827.1"/>
    </source>
</evidence>
<dbReference type="Proteomes" id="UP000282985">
    <property type="component" value="Unassembled WGS sequence"/>
</dbReference>
<comment type="caution">
    <text evidence="1">The sequence shown here is derived from an EMBL/GenBank/DDBJ whole genome shotgun (WGS) entry which is preliminary data.</text>
</comment>
<organism evidence="1 2">
    <name type="scientific">Ancylomarina longa</name>
    <dbReference type="NCBI Taxonomy" id="2487017"/>
    <lineage>
        <taxon>Bacteria</taxon>
        <taxon>Pseudomonadati</taxon>
        <taxon>Bacteroidota</taxon>
        <taxon>Bacteroidia</taxon>
        <taxon>Marinilabiliales</taxon>
        <taxon>Marinifilaceae</taxon>
        <taxon>Ancylomarina</taxon>
    </lineage>
</organism>
<proteinExistence type="predicted"/>
<gene>
    <name evidence="1" type="ORF">DLK05_16500</name>
</gene>
<dbReference type="EMBL" id="RJJX01000046">
    <property type="protein sequence ID" value="RUT72827.1"/>
    <property type="molecule type" value="Genomic_DNA"/>
</dbReference>
<reference evidence="1 2" key="1">
    <citation type="submission" date="2018-11" db="EMBL/GenBank/DDBJ databases">
        <title>Parancylomarina longa gen. nov., sp. nov., isolated from sediments of southern Okinawa.</title>
        <authorList>
            <person name="Fu T."/>
        </authorList>
    </citation>
    <scope>NUCLEOTIDE SEQUENCE [LARGE SCALE GENOMIC DNA]</scope>
    <source>
        <strain evidence="1 2">T3-2 S1-C</strain>
    </source>
</reference>